<accession>J9AC88</accession>
<protein>
    <submittedName>
        <fullName evidence="1">Uncharacterized protein</fullName>
    </submittedName>
</protein>
<organism evidence="1 2">
    <name type="scientific">Wuchereria bancrofti</name>
    <dbReference type="NCBI Taxonomy" id="6293"/>
    <lineage>
        <taxon>Eukaryota</taxon>
        <taxon>Metazoa</taxon>
        <taxon>Ecdysozoa</taxon>
        <taxon>Nematoda</taxon>
        <taxon>Chromadorea</taxon>
        <taxon>Rhabditida</taxon>
        <taxon>Spirurina</taxon>
        <taxon>Spiruromorpha</taxon>
        <taxon>Filarioidea</taxon>
        <taxon>Onchocercidae</taxon>
        <taxon>Wuchereria</taxon>
    </lineage>
</organism>
<sequence>SHRKDCKMVGLFPEIEKKREAISERGICTLYQCNSAHIFKCNSFHVDIKRRLIVATSAALSDLHHSSE</sequence>
<dbReference type="AlphaFoldDB" id="J9AC88"/>
<reference evidence="2" key="1">
    <citation type="submission" date="2012-08" db="EMBL/GenBank/DDBJ databases">
        <title>The Genome Sequence of Wuchereria bancrofti.</title>
        <authorList>
            <person name="Nutman T.B."/>
            <person name="Fink D.L."/>
            <person name="Russ C."/>
            <person name="Young S."/>
            <person name="Zeng Q."/>
            <person name="Koehrsen M."/>
            <person name="Alvarado L."/>
            <person name="Berlin A."/>
            <person name="Chapman S.B."/>
            <person name="Chen Z."/>
            <person name="Freedman E."/>
            <person name="Gellesch M."/>
            <person name="Goldberg J."/>
            <person name="Griggs A."/>
            <person name="Gujja S."/>
            <person name="Heilman E.R."/>
            <person name="Heiman D."/>
            <person name="Hepburn T."/>
            <person name="Howarth C."/>
            <person name="Jen D."/>
            <person name="Larson L."/>
            <person name="Lewis B."/>
            <person name="Mehta T."/>
            <person name="Park D."/>
            <person name="Pearson M."/>
            <person name="Roberts A."/>
            <person name="Saif S."/>
            <person name="Shea T."/>
            <person name="Shenoy N."/>
            <person name="Sisk P."/>
            <person name="Stolte C."/>
            <person name="Sykes S."/>
            <person name="Walk T."/>
            <person name="White J."/>
            <person name="Yandava C."/>
            <person name="Haas B."/>
            <person name="Henn M.R."/>
            <person name="Nusbaum C."/>
            <person name="Birren B."/>
        </authorList>
    </citation>
    <scope>NUCLEOTIDE SEQUENCE [LARGE SCALE GENOMIC DNA]</scope>
    <source>
        <strain evidence="2">NA</strain>
    </source>
</reference>
<feature type="non-terminal residue" evidence="1">
    <location>
        <position position="1"/>
    </location>
</feature>
<proteinExistence type="predicted"/>
<dbReference type="Proteomes" id="UP000004810">
    <property type="component" value="Unassembled WGS sequence"/>
</dbReference>
<evidence type="ECO:0000313" key="1">
    <source>
        <dbReference type="EMBL" id="EJW71595.1"/>
    </source>
</evidence>
<evidence type="ECO:0000313" key="2">
    <source>
        <dbReference type="Proteomes" id="UP000004810"/>
    </source>
</evidence>
<gene>
    <name evidence="1" type="ORF">WUBG_17498</name>
</gene>
<name>J9AC88_WUCBA</name>
<dbReference type="EMBL" id="ADBV01018177">
    <property type="protein sequence ID" value="EJW71595.1"/>
    <property type="molecule type" value="Genomic_DNA"/>
</dbReference>
<comment type="caution">
    <text evidence="1">The sequence shown here is derived from an EMBL/GenBank/DDBJ whole genome shotgun (WGS) entry which is preliminary data.</text>
</comment>